<dbReference type="PANTHER" id="PTHR11851:SF49">
    <property type="entry name" value="MITOCHONDRIAL-PROCESSING PEPTIDASE SUBUNIT ALPHA"/>
    <property type="match status" value="1"/>
</dbReference>
<dbReference type="InterPro" id="IPR050361">
    <property type="entry name" value="MPP/UQCRC_Complex"/>
</dbReference>
<dbReference type="InterPro" id="IPR011765">
    <property type="entry name" value="Pept_M16_N"/>
</dbReference>
<dbReference type="Pfam" id="PF00675">
    <property type="entry name" value="Peptidase_M16"/>
    <property type="match status" value="1"/>
</dbReference>
<evidence type="ECO:0000313" key="5">
    <source>
        <dbReference type="EMBL" id="PIQ74006.1"/>
    </source>
</evidence>
<dbReference type="EMBL" id="PCVN01000120">
    <property type="protein sequence ID" value="PIQ74006.1"/>
    <property type="molecule type" value="Genomic_DNA"/>
</dbReference>
<dbReference type="PROSITE" id="PS00143">
    <property type="entry name" value="INSULINASE"/>
    <property type="match status" value="1"/>
</dbReference>
<accession>A0A2H0KPD5</accession>
<dbReference type="Proteomes" id="UP000231550">
    <property type="component" value="Unassembled WGS sequence"/>
</dbReference>
<sequence length="421" mass="47423">MFKKTTLDNGLRVITVPVAGTKTVTVLVLVGTGSRCETKDINGISHFLEHMFFKGTKKRPTPADITEELDGVGGEYNAFTSKEYTGYFAKVNYKQFDLALDWISDIFLNSRLEEKEIEKEKGVILEEINMYLDTPIYYIGHLWESLLYGDHPAGWPVLGSKENILNIGREQIANYLKSQYAGSNSLICVAGNFNENEALEKIKKHFGTLRGGNPRPSAGVSENQSRPEALPHFKKTDQTHFCLGVRGYGAFHPDRYVFSILGIILGGFMSSRLFQEVREKRGLAYYIKTSTEASTDVGYLVTQAGVANSKIEEAIATILAEYRLIREKGVSEKELLRAKDHIKGSMLLNLETSDEQASFFSIQEILRKEILTPEQVFAKIDMVGANDIRRVADDIFRPEKLNLALIGPFKNKKKFEELLRI</sequence>
<proteinExistence type="inferred from homology"/>
<evidence type="ECO:0000259" key="4">
    <source>
        <dbReference type="Pfam" id="PF05193"/>
    </source>
</evidence>
<comment type="similarity">
    <text evidence="1 2">Belongs to the peptidase M16 family.</text>
</comment>
<evidence type="ECO:0000259" key="3">
    <source>
        <dbReference type="Pfam" id="PF00675"/>
    </source>
</evidence>
<protein>
    <recommendedName>
        <fullName evidence="7">Peptidase M16</fullName>
    </recommendedName>
</protein>
<dbReference type="InterPro" id="IPR011249">
    <property type="entry name" value="Metalloenz_LuxS/M16"/>
</dbReference>
<dbReference type="Pfam" id="PF05193">
    <property type="entry name" value="Peptidase_M16_C"/>
    <property type="match status" value="1"/>
</dbReference>
<dbReference type="InterPro" id="IPR001431">
    <property type="entry name" value="Pept_M16_Zn_BS"/>
</dbReference>
<reference evidence="5 6" key="1">
    <citation type="submission" date="2017-09" db="EMBL/GenBank/DDBJ databases">
        <title>Depth-based differentiation of microbial function through sediment-hosted aquifers and enrichment of novel symbionts in the deep terrestrial subsurface.</title>
        <authorList>
            <person name="Probst A.J."/>
            <person name="Ladd B."/>
            <person name="Jarett J.K."/>
            <person name="Geller-Mcgrath D.E."/>
            <person name="Sieber C.M."/>
            <person name="Emerson J.B."/>
            <person name="Anantharaman K."/>
            <person name="Thomas B.C."/>
            <person name="Malmstrom R."/>
            <person name="Stieglmeier M."/>
            <person name="Klingl A."/>
            <person name="Woyke T."/>
            <person name="Ryan C.M."/>
            <person name="Banfield J.F."/>
        </authorList>
    </citation>
    <scope>NUCLEOTIDE SEQUENCE [LARGE SCALE GENOMIC DNA]</scope>
    <source>
        <strain evidence="5">CG11_big_fil_rev_8_21_14_0_20_44_10</strain>
    </source>
</reference>
<dbReference type="InterPro" id="IPR007863">
    <property type="entry name" value="Peptidase_M16_C"/>
</dbReference>
<organism evidence="5 6">
    <name type="scientific">Candidatus Portnoybacteria bacterium CG11_big_fil_rev_8_21_14_0_20_44_10</name>
    <dbReference type="NCBI Taxonomy" id="1974818"/>
    <lineage>
        <taxon>Bacteria</taxon>
        <taxon>Candidatus Portnoyibacteriota</taxon>
    </lineage>
</organism>
<dbReference type="GO" id="GO:0006508">
    <property type="term" value="P:proteolysis"/>
    <property type="evidence" value="ECO:0007669"/>
    <property type="project" value="InterPro"/>
</dbReference>
<feature type="domain" description="Peptidase M16 N-terminal" evidence="3">
    <location>
        <begin position="13"/>
        <end position="135"/>
    </location>
</feature>
<gene>
    <name evidence="5" type="ORF">COV85_04460</name>
</gene>
<feature type="domain" description="Peptidase M16 C-terminal" evidence="4">
    <location>
        <begin position="167"/>
        <end position="340"/>
    </location>
</feature>
<evidence type="ECO:0000313" key="6">
    <source>
        <dbReference type="Proteomes" id="UP000231550"/>
    </source>
</evidence>
<evidence type="ECO:0000256" key="2">
    <source>
        <dbReference type="RuleBase" id="RU004447"/>
    </source>
</evidence>
<evidence type="ECO:0008006" key="7">
    <source>
        <dbReference type="Google" id="ProtNLM"/>
    </source>
</evidence>
<name>A0A2H0KPD5_9BACT</name>
<comment type="caution">
    <text evidence="5">The sequence shown here is derived from an EMBL/GenBank/DDBJ whole genome shotgun (WGS) entry which is preliminary data.</text>
</comment>
<dbReference type="PANTHER" id="PTHR11851">
    <property type="entry name" value="METALLOPROTEASE"/>
    <property type="match status" value="1"/>
</dbReference>
<dbReference type="SUPFAM" id="SSF63411">
    <property type="entry name" value="LuxS/MPP-like metallohydrolase"/>
    <property type="match status" value="2"/>
</dbReference>
<dbReference type="GO" id="GO:0046872">
    <property type="term" value="F:metal ion binding"/>
    <property type="evidence" value="ECO:0007669"/>
    <property type="project" value="InterPro"/>
</dbReference>
<evidence type="ECO:0000256" key="1">
    <source>
        <dbReference type="ARBA" id="ARBA00007261"/>
    </source>
</evidence>
<dbReference type="AlphaFoldDB" id="A0A2H0KPD5"/>
<dbReference type="Gene3D" id="3.30.830.10">
    <property type="entry name" value="Metalloenzyme, LuxS/M16 peptidase-like"/>
    <property type="match status" value="2"/>
</dbReference>
<dbReference type="GO" id="GO:0004222">
    <property type="term" value="F:metalloendopeptidase activity"/>
    <property type="evidence" value="ECO:0007669"/>
    <property type="project" value="InterPro"/>
</dbReference>